<evidence type="ECO:0000256" key="2">
    <source>
        <dbReference type="ARBA" id="ARBA00023015"/>
    </source>
</evidence>
<organism evidence="6 7">
    <name type="scientific">Pigmentiphaga humi</name>
    <dbReference type="NCBI Taxonomy" id="2478468"/>
    <lineage>
        <taxon>Bacteria</taxon>
        <taxon>Pseudomonadati</taxon>
        <taxon>Pseudomonadota</taxon>
        <taxon>Betaproteobacteria</taxon>
        <taxon>Burkholderiales</taxon>
        <taxon>Alcaligenaceae</taxon>
        <taxon>Pigmentiphaga</taxon>
    </lineage>
</organism>
<dbReference type="RefSeq" id="WP_124079163.1">
    <property type="nucleotide sequence ID" value="NZ_UWPJ01000015.1"/>
</dbReference>
<keyword evidence="4" id="KW-0804">Transcription</keyword>
<reference evidence="6 7" key="1">
    <citation type="submission" date="2018-10" db="EMBL/GenBank/DDBJ databases">
        <authorList>
            <person name="Criscuolo A."/>
        </authorList>
    </citation>
    <scope>NUCLEOTIDE SEQUENCE [LARGE SCALE GENOMIC DNA]</scope>
    <source>
        <strain evidence="6">DnA1</strain>
    </source>
</reference>
<evidence type="ECO:0000313" key="7">
    <source>
        <dbReference type="Proteomes" id="UP000277294"/>
    </source>
</evidence>
<feature type="domain" description="HTH lysR-type" evidence="5">
    <location>
        <begin position="6"/>
        <end position="63"/>
    </location>
</feature>
<dbReference type="SUPFAM" id="SSF46785">
    <property type="entry name" value="Winged helix' DNA-binding domain"/>
    <property type="match status" value="1"/>
</dbReference>
<keyword evidence="7" id="KW-1185">Reference proteome</keyword>
<dbReference type="InterPro" id="IPR000847">
    <property type="entry name" value="LysR_HTH_N"/>
</dbReference>
<dbReference type="OrthoDB" id="8583877at2"/>
<dbReference type="Gene3D" id="1.10.10.10">
    <property type="entry name" value="Winged helix-like DNA-binding domain superfamily/Winged helix DNA-binding domain"/>
    <property type="match status" value="1"/>
</dbReference>
<dbReference type="InterPro" id="IPR036390">
    <property type="entry name" value="WH_DNA-bd_sf"/>
</dbReference>
<comment type="similarity">
    <text evidence="1">Belongs to the LysR transcriptional regulatory family.</text>
</comment>
<dbReference type="PANTHER" id="PTHR30118:SF15">
    <property type="entry name" value="TRANSCRIPTIONAL REGULATORY PROTEIN"/>
    <property type="match status" value="1"/>
</dbReference>
<dbReference type="PROSITE" id="PS50931">
    <property type="entry name" value="HTH_LYSR"/>
    <property type="match status" value="1"/>
</dbReference>
<protein>
    <submittedName>
        <fullName evidence="6">HTH-type transcriptional regulator SyrM 1</fullName>
    </submittedName>
</protein>
<dbReference type="SUPFAM" id="SSF53850">
    <property type="entry name" value="Periplasmic binding protein-like II"/>
    <property type="match status" value="1"/>
</dbReference>
<dbReference type="Pfam" id="PF00126">
    <property type="entry name" value="HTH_1"/>
    <property type="match status" value="1"/>
</dbReference>
<proteinExistence type="inferred from homology"/>
<evidence type="ECO:0000256" key="4">
    <source>
        <dbReference type="ARBA" id="ARBA00023163"/>
    </source>
</evidence>
<evidence type="ECO:0000259" key="5">
    <source>
        <dbReference type="PROSITE" id="PS50931"/>
    </source>
</evidence>
<dbReference type="InterPro" id="IPR005119">
    <property type="entry name" value="LysR_subst-bd"/>
</dbReference>
<dbReference type="PANTHER" id="PTHR30118">
    <property type="entry name" value="HTH-TYPE TRANSCRIPTIONAL REGULATOR LEUO-RELATED"/>
    <property type="match status" value="1"/>
</dbReference>
<dbReference type="AlphaFoldDB" id="A0A3P4B018"/>
<sequence>MQLNRLDLNLLLIFDALMRTRSVTLAGERVGLSQSATSNSLQRLREAFGDKLFVRTPAGMQPTALALELEDDVSAALERLRAAFERNRAFDPASARRTFRILLSDIAQQAHLPTFVALLRQEAPNVDLVGESLPVREARDAMVQGELDLAVGFLPDLGAEFHRQSLFVEHWVCVINRDHPSIGGTLTREQYLAAAHLSYRPAASIHASLDQLLEAEFAGQGVRRRIALSASYSSGLAATLAMSDLVLTAPSGPASFMIRDQPLRIVPLPFELPTIDLNMQWHARMHGDPGNRWFRQRFAANYCAGS</sequence>
<accession>A0A3P4B018</accession>
<dbReference type="PRINTS" id="PR00039">
    <property type="entry name" value="HTHLYSR"/>
</dbReference>
<dbReference type="InterPro" id="IPR036388">
    <property type="entry name" value="WH-like_DNA-bd_sf"/>
</dbReference>
<gene>
    <name evidence="6" type="primary">syrM1_4</name>
    <name evidence="6" type="ORF">PIGHUM_01707</name>
</gene>
<keyword evidence="3" id="KW-0238">DNA-binding</keyword>
<name>A0A3P4B018_9BURK</name>
<evidence type="ECO:0000313" key="6">
    <source>
        <dbReference type="EMBL" id="VCU69644.1"/>
    </source>
</evidence>
<evidence type="ECO:0000256" key="3">
    <source>
        <dbReference type="ARBA" id="ARBA00023125"/>
    </source>
</evidence>
<dbReference type="Gene3D" id="3.40.190.10">
    <property type="entry name" value="Periplasmic binding protein-like II"/>
    <property type="match status" value="2"/>
</dbReference>
<keyword evidence="2" id="KW-0805">Transcription regulation</keyword>
<evidence type="ECO:0000256" key="1">
    <source>
        <dbReference type="ARBA" id="ARBA00009437"/>
    </source>
</evidence>
<dbReference type="EMBL" id="UWPJ01000015">
    <property type="protein sequence ID" value="VCU69644.1"/>
    <property type="molecule type" value="Genomic_DNA"/>
</dbReference>
<dbReference type="Pfam" id="PF03466">
    <property type="entry name" value="LysR_substrate"/>
    <property type="match status" value="1"/>
</dbReference>
<dbReference type="GO" id="GO:0003700">
    <property type="term" value="F:DNA-binding transcription factor activity"/>
    <property type="evidence" value="ECO:0007669"/>
    <property type="project" value="InterPro"/>
</dbReference>
<dbReference type="CDD" id="cd08459">
    <property type="entry name" value="PBP2_DntR_NahR_LinR_like"/>
    <property type="match status" value="1"/>
</dbReference>
<dbReference type="InterPro" id="IPR050389">
    <property type="entry name" value="LysR-type_TF"/>
</dbReference>
<dbReference type="Proteomes" id="UP000277294">
    <property type="component" value="Unassembled WGS sequence"/>
</dbReference>
<dbReference type="GO" id="GO:0003677">
    <property type="term" value="F:DNA binding"/>
    <property type="evidence" value="ECO:0007669"/>
    <property type="project" value="UniProtKB-KW"/>
</dbReference>